<name>Q50995_NEIGO</name>
<dbReference type="GO" id="GO:0043565">
    <property type="term" value="F:sequence-specific DNA binding"/>
    <property type="evidence" value="ECO:0007669"/>
    <property type="project" value="InterPro"/>
</dbReference>
<dbReference type="InterPro" id="IPR010921">
    <property type="entry name" value="Trp_repressor/repl_initiator"/>
</dbReference>
<evidence type="ECO:0000313" key="3">
    <source>
        <dbReference type="EMBL" id="AAA96488.1"/>
    </source>
</evidence>
<evidence type="ECO:0000259" key="2">
    <source>
        <dbReference type="Pfam" id="PF13518"/>
    </source>
</evidence>
<comment type="similarity">
    <text evidence="1">Belongs to the IS150/IS1296 orfA family.</text>
</comment>
<protein>
    <submittedName>
        <fullName evidence="3">SucAB-lpd operon, sucB and lpd genes, sucA gene and IS-150-like element 3' end</fullName>
    </submittedName>
</protein>
<dbReference type="EMBL" id="L36381">
    <property type="protein sequence ID" value="AAA96488.1"/>
    <property type="molecule type" value="Genomic_DNA"/>
</dbReference>
<dbReference type="InterPro" id="IPR036388">
    <property type="entry name" value="WH-like_DNA-bd_sf"/>
</dbReference>
<dbReference type="InterPro" id="IPR052057">
    <property type="entry name" value="IS150/IS1296_orfA-like"/>
</dbReference>
<dbReference type="AlphaFoldDB" id="Q50995"/>
<dbReference type="PANTHER" id="PTHR33795">
    <property type="entry name" value="INSERTION ELEMENT IS150 PROTEIN INSJ"/>
    <property type="match status" value="1"/>
</dbReference>
<accession>Q50995</accession>
<dbReference type="Pfam" id="PF13518">
    <property type="entry name" value="HTH_28"/>
    <property type="match status" value="1"/>
</dbReference>
<dbReference type="Gene3D" id="1.10.10.10">
    <property type="entry name" value="Winged helix-like DNA-binding domain superfamily/Winged helix DNA-binding domain"/>
    <property type="match status" value="1"/>
</dbReference>
<dbReference type="SUPFAM" id="SSF48295">
    <property type="entry name" value="TrpR-like"/>
    <property type="match status" value="1"/>
</dbReference>
<proteinExistence type="inferred from homology"/>
<evidence type="ECO:0000256" key="1">
    <source>
        <dbReference type="ARBA" id="ARBA00038232"/>
    </source>
</evidence>
<sequence length="172" mass="19885">MKHRANRFRTICTASVRRLVLIFVNSLYFSISDSLVRKWLARYRLHGESGIKRRKHTTKYSVEYKLEAIRPVTGQGMSQKAAADQLNLPECSVLPQWLRLYRLNGINGLKPKPKGRKPVKKQYPPQTKKADYLKTKEELFAELAYLKAEAAVLKKLDALKEVRQKERNSSQG</sequence>
<organism evidence="3">
    <name type="scientific">Neisseria gonorrhoeae</name>
    <dbReference type="NCBI Taxonomy" id="485"/>
    <lineage>
        <taxon>Bacteria</taxon>
        <taxon>Pseudomonadati</taxon>
        <taxon>Pseudomonadota</taxon>
        <taxon>Betaproteobacteria</taxon>
        <taxon>Neisseriales</taxon>
        <taxon>Neisseriaceae</taxon>
        <taxon>Neisseria</taxon>
    </lineage>
</organism>
<dbReference type="InterPro" id="IPR055247">
    <property type="entry name" value="InsJ-like_HTH"/>
</dbReference>
<dbReference type="PANTHER" id="PTHR33795:SF1">
    <property type="entry name" value="INSERTION ELEMENT IS150 PROTEIN INSJ"/>
    <property type="match status" value="1"/>
</dbReference>
<feature type="domain" description="Insertion element IS150 protein InsJ-like helix-turn-helix" evidence="2">
    <location>
        <begin position="65"/>
        <end position="117"/>
    </location>
</feature>
<reference evidence="3" key="1">
    <citation type="submission" date="1995-05" db="EMBL/GenBank/DDBJ databases">
        <title>The sucAB-lpd operon of Neisseria gonorrhoeae.</title>
        <authorList>
            <person name="Porcella S.F."/>
            <person name="Belland R.J."/>
            <person name="Judd R.C."/>
        </authorList>
    </citation>
    <scope>NUCLEOTIDE SEQUENCE</scope>
    <source>
        <strain evidence="3">MS11</strain>
    </source>
</reference>